<name>A0A8C5WJ71_9ANUR</name>
<accession>A0A8C5WJ71</accession>
<evidence type="ECO:0000313" key="4">
    <source>
        <dbReference type="Proteomes" id="UP000694569"/>
    </source>
</evidence>
<dbReference type="FunFam" id="3.30.70.1820:FF:000002">
    <property type="entry name" value="LINE-1 retrotransposable element ORF1 protein"/>
    <property type="match status" value="1"/>
</dbReference>
<reference evidence="3" key="1">
    <citation type="submission" date="2025-08" db="UniProtKB">
        <authorList>
            <consortium name="Ensembl"/>
        </authorList>
    </citation>
    <scope>IDENTIFICATION</scope>
</reference>
<dbReference type="PANTHER" id="PTHR11505">
    <property type="entry name" value="L1 TRANSPOSABLE ELEMENT-RELATED"/>
    <property type="match status" value="1"/>
</dbReference>
<evidence type="ECO:0000313" key="3">
    <source>
        <dbReference type="Ensembl" id="ENSLLEP00000041857.1"/>
    </source>
</evidence>
<feature type="compositionally biased region" description="Low complexity" evidence="2">
    <location>
        <begin position="26"/>
        <end position="42"/>
    </location>
</feature>
<evidence type="ECO:0000256" key="1">
    <source>
        <dbReference type="ARBA" id="ARBA00061640"/>
    </source>
</evidence>
<feature type="region of interest" description="Disordered" evidence="2">
    <location>
        <begin position="292"/>
        <end position="317"/>
    </location>
</feature>
<dbReference type="InterPro" id="IPR004244">
    <property type="entry name" value="Transposase_22"/>
</dbReference>
<feature type="compositionally biased region" description="Basic and acidic residues" evidence="2">
    <location>
        <begin position="308"/>
        <end position="317"/>
    </location>
</feature>
<dbReference type="Proteomes" id="UP000694569">
    <property type="component" value="Unplaced"/>
</dbReference>
<feature type="region of interest" description="Disordered" evidence="2">
    <location>
        <begin position="1"/>
        <end position="53"/>
    </location>
</feature>
<proteinExistence type="inferred from homology"/>
<keyword evidence="4" id="KW-1185">Reference proteome</keyword>
<comment type="similarity">
    <text evidence="1">Belongs to the transposase 22 family.</text>
</comment>
<dbReference type="AlphaFoldDB" id="A0A8C5WJ71"/>
<dbReference type="GeneTree" id="ENSGT01010000228629"/>
<dbReference type="Ensembl" id="ENSLLET00000043535.1">
    <property type="protein sequence ID" value="ENSLLEP00000041857.1"/>
    <property type="gene ID" value="ENSLLEG00000026627.1"/>
</dbReference>
<protein>
    <submittedName>
        <fullName evidence="3">Uncharacterized protein</fullName>
    </submittedName>
</protein>
<organism evidence="3 4">
    <name type="scientific">Leptobrachium leishanense</name>
    <name type="common">Leishan spiny toad</name>
    <dbReference type="NCBI Taxonomy" id="445787"/>
    <lineage>
        <taxon>Eukaryota</taxon>
        <taxon>Metazoa</taxon>
        <taxon>Chordata</taxon>
        <taxon>Craniata</taxon>
        <taxon>Vertebrata</taxon>
        <taxon>Euteleostomi</taxon>
        <taxon>Amphibia</taxon>
        <taxon>Batrachia</taxon>
        <taxon>Anura</taxon>
        <taxon>Pelobatoidea</taxon>
        <taxon>Megophryidae</taxon>
        <taxon>Leptobrachium</taxon>
    </lineage>
</organism>
<evidence type="ECO:0000256" key="2">
    <source>
        <dbReference type="SAM" id="MobiDB-lite"/>
    </source>
</evidence>
<sequence length="317" mass="35366">MATSKGGKKAGKSEFFTPRATKLKESAASQDGGSSSPASPSAMETGSAATPANPNLEALMSRMADMLGDLSATLTARLDAVATAIRSDIKEIGERTDRLETKMSEFADAHNTMAEQVETLEEKLKVTLLKLADMEDRSRRHNLKIRGVPDSVTSSQLTSYVTDLFQSLLPDATPDSLLFDRIHRLPKPPSAPVKAPRDVLLRLHYFKPREDILRALRDPGALQPEYDHISVYPDLSKATLQQRRDFKHITTILRNNNTGYRWGFPTKLLISRNGTVHVADSVEEGDKLLHDWGFGDHPPQPRRQTAPRRLDPEWHKR</sequence>
<feature type="compositionally biased region" description="Basic residues" evidence="2">
    <location>
        <begin position="1"/>
        <end position="10"/>
    </location>
</feature>
<dbReference type="Gene3D" id="3.30.70.1820">
    <property type="entry name" value="L1 transposable element, RRM domain"/>
    <property type="match status" value="1"/>
</dbReference>
<reference evidence="3" key="2">
    <citation type="submission" date="2025-09" db="UniProtKB">
        <authorList>
            <consortium name="Ensembl"/>
        </authorList>
    </citation>
    <scope>IDENTIFICATION</scope>
</reference>
<dbReference type="OrthoDB" id="9909646at2759"/>